<dbReference type="Pfam" id="PF11127">
    <property type="entry name" value="YgaP-like_TM"/>
    <property type="match status" value="1"/>
</dbReference>
<dbReference type="OrthoDB" id="9799383at2"/>
<dbReference type="RefSeq" id="WP_043118934.1">
    <property type="nucleotide sequence ID" value="NZ_JRAA01000004.1"/>
</dbReference>
<keyword evidence="1" id="KW-0472">Membrane</keyword>
<reference evidence="3 4" key="1">
    <citation type="journal article" date="2014" name="BMC Genomics">
        <title>The genome of the intracellular bacterium of the coastal bivalve, Solemya velum: a blueprint for thriving in and out of symbiosis.</title>
        <authorList>
            <person name="Dmytrenko O."/>
            <person name="Russell S.L."/>
            <person name="Loo W.T."/>
            <person name="Fontanez K.M."/>
            <person name="Liao L."/>
            <person name="Roeselers G."/>
            <person name="Sharma R."/>
            <person name="Stewart F.J."/>
            <person name="Newton I.L."/>
            <person name="Woyke T."/>
            <person name="Wu D."/>
            <person name="Lang J.M."/>
            <person name="Eisen J.A."/>
            <person name="Cavanaugh C.M."/>
        </authorList>
    </citation>
    <scope>NUCLEOTIDE SEQUENCE [LARGE SCALE GENOMIC DNA]</scope>
    <source>
        <strain evidence="3 4">WH</strain>
    </source>
</reference>
<accession>A0A0B0H4G4</accession>
<organism evidence="3 4">
    <name type="scientific">Solemya velum gill symbiont</name>
    <dbReference type="NCBI Taxonomy" id="2340"/>
    <lineage>
        <taxon>Bacteria</taxon>
        <taxon>Pseudomonadati</taxon>
        <taxon>Pseudomonadota</taxon>
        <taxon>Gammaproteobacteria</taxon>
        <taxon>sulfur-oxidizing symbionts</taxon>
    </lineage>
</organism>
<evidence type="ECO:0000259" key="2">
    <source>
        <dbReference type="Pfam" id="PF11127"/>
    </source>
</evidence>
<keyword evidence="1" id="KW-1133">Transmembrane helix</keyword>
<dbReference type="InterPro" id="IPR021309">
    <property type="entry name" value="YgaP-like_TM"/>
</dbReference>
<keyword evidence="1" id="KW-0812">Transmembrane</keyword>
<name>A0A0B0H4G4_SOVGS</name>
<gene>
    <name evidence="3" type="ORF">JV46_02280</name>
</gene>
<evidence type="ECO:0000256" key="1">
    <source>
        <dbReference type="SAM" id="Phobius"/>
    </source>
</evidence>
<protein>
    <recommendedName>
        <fullName evidence="2">Inner membrane protein YgaP-like transmembrane domain-containing protein</fullName>
    </recommendedName>
</protein>
<evidence type="ECO:0000313" key="3">
    <source>
        <dbReference type="EMBL" id="KHF24015.1"/>
    </source>
</evidence>
<comment type="caution">
    <text evidence="3">The sequence shown here is derived from an EMBL/GenBank/DDBJ whole genome shotgun (WGS) entry which is preliminary data.</text>
</comment>
<sequence length="70" mass="7347">MSIDRIVMAFAGTVVLISLALGASASPIFHNANWLWLTAFVGANILQSAFTGFCPLATILVLHSKSGSLI</sequence>
<proteinExistence type="predicted"/>
<dbReference type="AlphaFoldDB" id="A0A0B0H4G4"/>
<keyword evidence="4" id="KW-1185">Reference proteome</keyword>
<dbReference type="Gene3D" id="6.10.140.1340">
    <property type="match status" value="1"/>
</dbReference>
<dbReference type="PATRIC" id="fig|2340.3.peg.2638"/>
<feature type="domain" description="Inner membrane protein YgaP-like transmembrane" evidence="2">
    <location>
        <begin position="2"/>
        <end position="62"/>
    </location>
</feature>
<dbReference type="EMBL" id="JRAA01000004">
    <property type="protein sequence ID" value="KHF24015.1"/>
    <property type="molecule type" value="Genomic_DNA"/>
</dbReference>
<dbReference type="STRING" id="2340.JV46_02280"/>
<dbReference type="Proteomes" id="UP000030856">
    <property type="component" value="Unassembled WGS sequence"/>
</dbReference>
<feature type="transmembrane region" description="Helical" evidence="1">
    <location>
        <begin position="35"/>
        <end position="62"/>
    </location>
</feature>
<evidence type="ECO:0000313" key="4">
    <source>
        <dbReference type="Proteomes" id="UP000030856"/>
    </source>
</evidence>